<evidence type="ECO:0000256" key="3">
    <source>
        <dbReference type="ARBA" id="ARBA00022475"/>
    </source>
</evidence>
<feature type="transmembrane region" description="Helical" evidence="7">
    <location>
        <begin position="209"/>
        <end position="232"/>
    </location>
</feature>
<reference evidence="8 9" key="1">
    <citation type="submission" date="2017-09" db="EMBL/GenBank/DDBJ databases">
        <title>The draft genome sequences of Marinobacter sp. PWS21.</title>
        <authorList>
            <person name="Cao J."/>
        </authorList>
    </citation>
    <scope>NUCLEOTIDE SEQUENCE [LARGE SCALE GENOMIC DNA]</scope>
    <source>
        <strain evidence="8 9">PWS21</strain>
    </source>
</reference>
<keyword evidence="6 7" id="KW-0472">Membrane</keyword>
<sequence>MEDRRFSVQQSQGSYAARGAAGAGISAEATKVLRNTYTLLAMTLLFSAVMAGVSMAVGLGRGASLICSLGALALVWLVLPRTANSSAGIGVVFAFTGLLGLSLGPLLNHYLQLANGGQVVMQALGGTAVVFLALSGYVLTTKKDFSFLGGMLFAGLMVVIVAAIGAMVAGMFGVAISAFSLALSAAIVLLMSGFILFDTSRIVNGGETNYIMATTALYLNIYNLFTALLHLLGAFSDD</sequence>
<dbReference type="RefSeq" id="WP_099613272.1">
    <property type="nucleotide sequence ID" value="NZ_KZ319368.1"/>
</dbReference>
<dbReference type="InterPro" id="IPR006214">
    <property type="entry name" value="Bax_inhibitor_1-related"/>
</dbReference>
<evidence type="ECO:0000256" key="6">
    <source>
        <dbReference type="ARBA" id="ARBA00023136"/>
    </source>
</evidence>
<dbReference type="GO" id="GO:0005886">
    <property type="term" value="C:plasma membrane"/>
    <property type="evidence" value="ECO:0007669"/>
    <property type="project" value="UniProtKB-SubCell"/>
</dbReference>
<feature type="transmembrane region" description="Helical" evidence="7">
    <location>
        <begin position="86"/>
        <end position="107"/>
    </location>
</feature>
<dbReference type="Proteomes" id="UP000231409">
    <property type="component" value="Unassembled WGS sequence"/>
</dbReference>
<feature type="transmembrane region" description="Helical" evidence="7">
    <location>
        <begin position="178"/>
        <end position="197"/>
    </location>
</feature>
<gene>
    <name evidence="8" type="ORF">CLH61_03180</name>
</gene>
<dbReference type="EMBL" id="NTFH01000004">
    <property type="protein sequence ID" value="PHQ16106.1"/>
    <property type="molecule type" value="Genomic_DNA"/>
</dbReference>
<evidence type="ECO:0000256" key="2">
    <source>
        <dbReference type="ARBA" id="ARBA00010350"/>
    </source>
</evidence>
<comment type="similarity">
    <text evidence="2 7">Belongs to the BI1 family.</text>
</comment>
<comment type="caution">
    <text evidence="8">The sequence shown here is derived from an EMBL/GenBank/DDBJ whole genome shotgun (WGS) entry which is preliminary data.</text>
</comment>
<keyword evidence="4 7" id="KW-0812">Transmembrane</keyword>
<evidence type="ECO:0000256" key="1">
    <source>
        <dbReference type="ARBA" id="ARBA00004651"/>
    </source>
</evidence>
<name>A0A2G1UNM1_9GAMM</name>
<keyword evidence="5 7" id="KW-1133">Transmembrane helix</keyword>
<organism evidence="8 9">
    <name type="scientific">Marinobacter profundi</name>
    <dbReference type="NCBI Taxonomy" id="2666256"/>
    <lineage>
        <taxon>Bacteria</taxon>
        <taxon>Pseudomonadati</taxon>
        <taxon>Pseudomonadota</taxon>
        <taxon>Gammaproteobacteria</taxon>
        <taxon>Pseudomonadales</taxon>
        <taxon>Marinobacteraceae</taxon>
        <taxon>Marinobacter</taxon>
    </lineage>
</organism>
<feature type="transmembrane region" description="Helical" evidence="7">
    <location>
        <begin position="37"/>
        <end position="57"/>
    </location>
</feature>
<evidence type="ECO:0000256" key="4">
    <source>
        <dbReference type="ARBA" id="ARBA00022692"/>
    </source>
</evidence>
<keyword evidence="9" id="KW-1185">Reference proteome</keyword>
<proteinExistence type="inferred from homology"/>
<dbReference type="Pfam" id="PF01027">
    <property type="entry name" value="Bax1-I"/>
    <property type="match status" value="1"/>
</dbReference>
<dbReference type="PANTHER" id="PTHR23291:SF115">
    <property type="entry name" value="MODULATOR OF FTSH PROTEASE YCCA"/>
    <property type="match status" value="1"/>
</dbReference>
<feature type="transmembrane region" description="Helical" evidence="7">
    <location>
        <begin position="151"/>
        <end position="172"/>
    </location>
</feature>
<feature type="transmembrane region" description="Helical" evidence="7">
    <location>
        <begin position="119"/>
        <end position="139"/>
    </location>
</feature>
<accession>A0A2G1UNM1</accession>
<evidence type="ECO:0000256" key="7">
    <source>
        <dbReference type="RuleBase" id="RU004379"/>
    </source>
</evidence>
<comment type="subcellular location">
    <subcellularLocation>
        <location evidence="1">Cell membrane</location>
        <topology evidence="1">Multi-pass membrane protein</topology>
    </subcellularLocation>
</comment>
<evidence type="ECO:0000313" key="9">
    <source>
        <dbReference type="Proteomes" id="UP000231409"/>
    </source>
</evidence>
<evidence type="ECO:0000313" key="8">
    <source>
        <dbReference type="EMBL" id="PHQ16106.1"/>
    </source>
</evidence>
<keyword evidence="3" id="KW-1003">Cell membrane</keyword>
<protein>
    <submittedName>
        <fullName evidence="8">BAX inhibitor protein</fullName>
    </submittedName>
</protein>
<dbReference type="CDD" id="cd10433">
    <property type="entry name" value="YccA_like"/>
    <property type="match status" value="1"/>
</dbReference>
<feature type="transmembrane region" description="Helical" evidence="7">
    <location>
        <begin position="63"/>
        <end position="79"/>
    </location>
</feature>
<evidence type="ECO:0000256" key="5">
    <source>
        <dbReference type="ARBA" id="ARBA00022989"/>
    </source>
</evidence>
<dbReference type="PANTHER" id="PTHR23291">
    <property type="entry name" value="BAX INHIBITOR-RELATED"/>
    <property type="match status" value="1"/>
</dbReference>
<dbReference type="AlphaFoldDB" id="A0A2G1UNM1"/>